<proteinExistence type="predicted"/>
<dbReference type="EMBL" id="CP126210">
    <property type="protein sequence ID" value="WIA11717.1"/>
    <property type="molecule type" value="Genomic_DNA"/>
</dbReference>
<dbReference type="InterPro" id="IPR052145">
    <property type="entry name" value="Mediator/Homeobox_domain"/>
</dbReference>
<reference evidence="2 3" key="1">
    <citation type="submission" date="2023-05" db="EMBL/GenBank/DDBJ databases">
        <title>A 100% complete, gapless, phased diploid assembly of the Scenedesmus obliquus UTEX 3031 genome.</title>
        <authorList>
            <person name="Biondi T.C."/>
            <person name="Hanschen E.R."/>
            <person name="Kwon T."/>
            <person name="Eng W."/>
            <person name="Kruse C.P.S."/>
            <person name="Koehler S.I."/>
            <person name="Kunde Y."/>
            <person name="Gleasner C.D."/>
            <person name="You Mak K.T."/>
            <person name="Polle J."/>
            <person name="Hovde B.T."/>
            <person name="Starkenburg S.R."/>
        </authorList>
    </citation>
    <scope>NUCLEOTIDE SEQUENCE [LARGE SCALE GENOMIC DNA]</scope>
    <source>
        <strain evidence="2 3">DOE0152z</strain>
    </source>
</reference>
<feature type="region of interest" description="Disordered" evidence="1">
    <location>
        <begin position="78"/>
        <end position="157"/>
    </location>
</feature>
<organism evidence="2 3">
    <name type="scientific">Tetradesmus obliquus</name>
    <name type="common">Green alga</name>
    <name type="synonym">Acutodesmus obliquus</name>
    <dbReference type="NCBI Taxonomy" id="3088"/>
    <lineage>
        <taxon>Eukaryota</taxon>
        <taxon>Viridiplantae</taxon>
        <taxon>Chlorophyta</taxon>
        <taxon>core chlorophytes</taxon>
        <taxon>Chlorophyceae</taxon>
        <taxon>CS clade</taxon>
        <taxon>Sphaeropleales</taxon>
        <taxon>Scenedesmaceae</taxon>
        <taxon>Tetradesmus</taxon>
    </lineage>
</organism>
<dbReference type="Proteomes" id="UP001244341">
    <property type="component" value="Chromosome 3b"/>
</dbReference>
<keyword evidence="3" id="KW-1185">Reference proteome</keyword>
<name>A0ABY8TTS6_TETOB</name>
<evidence type="ECO:0000313" key="3">
    <source>
        <dbReference type="Proteomes" id="UP001244341"/>
    </source>
</evidence>
<dbReference type="PANTHER" id="PTHR24330">
    <property type="entry name" value="HOMEOBOX PROTEIN BARH-LIKE"/>
    <property type="match status" value="1"/>
</dbReference>
<evidence type="ECO:0000313" key="2">
    <source>
        <dbReference type="EMBL" id="WIA11717.1"/>
    </source>
</evidence>
<sequence>MVGQQQQQQQAADAAGTPPGAGASSAAAASAGVGVSHMPRVSTAQQQQQQQQQEFALGSVPPGWQLQQSFSAPVLVTHTGTDGAAGQQEPQASHNMSINSSDRPFSFQDLLMSDEQPHQHATSSSIASRGPGMDSHHQQQQQQPQQQQISGGSGDLSGYLGGFGSPGVYRTSSGKVLRMLTHPVTGKPLLLGPAVDAKSSRLGNTSLGAPAPQLFGMDLQATHLNSLPAPAPVPTSPYTPLPGYAQAGGLAAAAAGPGFSSPASQGMAAGHGNSFGMDEDGLDADLTGSAYAGTM</sequence>
<evidence type="ECO:0000256" key="1">
    <source>
        <dbReference type="SAM" id="MobiDB-lite"/>
    </source>
</evidence>
<feature type="compositionally biased region" description="Low complexity" evidence="1">
    <location>
        <begin position="1"/>
        <end position="36"/>
    </location>
</feature>
<dbReference type="PANTHER" id="PTHR24330:SF19">
    <property type="entry name" value="MEDIATOR OF RNA POLYMERASE II TRANSCRIPTION SUBUNIT 29"/>
    <property type="match status" value="1"/>
</dbReference>
<feature type="region of interest" description="Disordered" evidence="1">
    <location>
        <begin position="1"/>
        <end position="55"/>
    </location>
</feature>
<feature type="compositionally biased region" description="Low complexity" evidence="1">
    <location>
        <begin position="138"/>
        <end position="150"/>
    </location>
</feature>
<protein>
    <submittedName>
        <fullName evidence="2">Uncharacterized protein</fullName>
    </submittedName>
</protein>
<feature type="compositionally biased region" description="Polar residues" evidence="1">
    <location>
        <begin position="88"/>
        <end position="103"/>
    </location>
</feature>
<accession>A0ABY8TTS6</accession>
<gene>
    <name evidence="2" type="ORF">OEZ85_011812</name>
</gene>